<reference evidence="1 2" key="1">
    <citation type="journal article" date="2019" name="Sci. Rep.">
        <title>Orb-weaving spider Araneus ventricosus genome elucidates the spidroin gene catalogue.</title>
        <authorList>
            <person name="Kono N."/>
            <person name="Nakamura H."/>
            <person name="Ohtoshi R."/>
            <person name="Moran D.A.P."/>
            <person name="Shinohara A."/>
            <person name="Yoshida Y."/>
            <person name="Fujiwara M."/>
            <person name="Mori M."/>
            <person name="Tomita M."/>
            <person name="Arakawa K."/>
        </authorList>
    </citation>
    <scope>NUCLEOTIDE SEQUENCE [LARGE SCALE GENOMIC DNA]</scope>
</reference>
<dbReference type="Proteomes" id="UP000499080">
    <property type="component" value="Unassembled WGS sequence"/>
</dbReference>
<name>A0A4Y2D2I5_ARAVE</name>
<protein>
    <submittedName>
        <fullName evidence="1">Uncharacterized protein</fullName>
    </submittedName>
</protein>
<comment type="caution">
    <text evidence="1">The sequence shown here is derived from an EMBL/GenBank/DDBJ whole genome shotgun (WGS) entry which is preliminary data.</text>
</comment>
<keyword evidence="2" id="KW-1185">Reference proteome</keyword>
<organism evidence="1 2">
    <name type="scientific">Araneus ventricosus</name>
    <name type="common">Orbweaver spider</name>
    <name type="synonym">Epeira ventricosa</name>
    <dbReference type="NCBI Taxonomy" id="182803"/>
    <lineage>
        <taxon>Eukaryota</taxon>
        <taxon>Metazoa</taxon>
        <taxon>Ecdysozoa</taxon>
        <taxon>Arthropoda</taxon>
        <taxon>Chelicerata</taxon>
        <taxon>Arachnida</taxon>
        <taxon>Araneae</taxon>
        <taxon>Araneomorphae</taxon>
        <taxon>Entelegynae</taxon>
        <taxon>Araneoidea</taxon>
        <taxon>Araneidae</taxon>
        <taxon>Araneus</taxon>
    </lineage>
</organism>
<dbReference type="EMBL" id="BGPR01000281">
    <property type="protein sequence ID" value="GBM10168.1"/>
    <property type="molecule type" value="Genomic_DNA"/>
</dbReference>
<dbReference type="AlphaFoldDB" id="A0A4Y2D2I5"/>
<accession>A0A4Y2D2I5</accession>
<evidence type="ECO:0000313" key="1">
    <source>
        <dbReference type="EMBL" id="GBM10168.1"/>
    </source>
</evidence>
<proteinExistence type="predicted"/>
<sequence>MAMLLQNTVVGRISDSQIRARGKLKESHRFMLLPFETAINPGNSNISWSIISVQIHESRAHDKGKVCHLLLINTTLECLGNTPEIEVLLSSNVWV</sequence>
<gene>
    <name evidence="1" type="ORF">AVEN_258768_1</name>
</gene>
<evidence type="ECO:0000313" key="2">
    <source>
        <dbReference type="Proteomes" id="UP000499080"/>
    </source>
</evidence>